<feature type="compositionally biased region" description="Polar residues" evidence="7">
    <location>
        <begin position="88"/>
        <end position="105"/>
    </location>
</feature>
<gene>
    <name evidence="10" type="ORF">sscle_13g095710</name>
</gene>
<feature type="transmembrane region" description="Helical" evidence="8">
    <location>
        <begin position="498"/>
        <end position="516"/>
    </location>
</feature>
<dbReference type="PANTHER" id="PTHR43731:SF14">
    <property type="entry name" value="PRESENILIN-ASSOCIATED RHOMBOID-LIKE PROTEIN, MITOCHONDRIAL"/>
    <property type="match status" value="1"/>
</dbReference>
<dbReference type="Pfam" id="PF01694">
    <property type="entry name" value="Rhomboid"/>
    <property type="match status" value="1"/>
</dbReference>
<evidence type="ECO:0000256" key="8">
    <source>
        <dbReference type="SAM" id="Phobius"/>
    </source>
</evidence>
<sequence length="602" mass="67033">MNSLWPAARSSCLQTRTTLQTCRTIDSLVSRLAYGTVRPYSRPSIPFRQRELSSRKLDGEGCGWTGALGLQCSKRFYASKRRAPKIPRSSTLSNESPPKTGSQKAASPKVAPGKTIYTKYGQLPAEYEDQIGLDYREDPITEEESQAIFGGVMDVDSAEQFLRVIHGRRVAGTLPDPDEPSSLAYWEEVAQKSALAWLRKNVPIDEDENATLRAEHELAEMEGGIDEDPKKIGIYVPNVGGGLTRGGKINVNLYKSNDSKGPAQETKSVYGDSGLDAIRKANEAKFAAQEKKRQEELSQADEAPQNTGTLDHVKPRSRVELRRKGENPWLKYYEKKAQETAPEVVPELSAFTRLWPSTLVLLLTIGVSCTLAHFYIPPQRAARMFPEIPPAVATISTLLVANAVVLFLWRVPPAWQMLNKYFIIIPAYPRGLSMVGSVFSHQTFSHFLPNMAFLAIFGVQLHDEIGRANFLALYFSMGATASFASLAWWVWKRAFVSSTLGASGAVCGVMAAFLWNKKDNGVSFFGLTPEVPSWLVLGLLFGLEIFSWRRVSKLAKKQILDHQSHLTGYTAGVAGTEVIRWRERVRKRQAEERSRDIEGVMK</sequence>
<keyword evidence="4" id="KW-0378">Hydrolase</keyword>
<dbReference type="OrthoDB" id="10260614at2759"/>
<dbReference type="GO" id="GO:0004252">
    <property type="term" value="F:serine-type endopeptidase activity"/>
    <property type="evidence" value="ECO:0007669"/>
    <property type="project" value="InterPro"/>
</dbReference>
<organism evidence="10 11">
    <name type="scientific">Sclerotinia sclerotiorum (strain ATCC 18683 / 1980 / Ss-1)</name>
    <name type="common">White mold</name>
    <name type="synonym">Whetzelinia sclerotiorum</name>
    <dbReference type="NCBI Taxonomy" id="665079"/>
    <lineage>
        <taxon>Eukaryota</taxon>
        <taxon>Fungi</taxon>
        <taxon>Dikarya</taxon>
        <taxon>Ascomycota</taxon>
        <taxon>Pezizomycotina</taxon>
        <taxon>Leotiomycetes</taxon>
        <taxon>Helotiales</taxon>
        <taxon>Sclerotiniaceae</taxon>
        <taxon>Sclerotinia</taxon>
    </lineage>
</organism>
<dbReference type="InterPro" id="IPR022764">
    <property type="entry name" value="Peptidase_S54_rhomboid_dom"/>
</dbReference>
<keyword evidence="5 8" id="KW-1133">Transmembrane helix</keyword>
<dbReference type="GO" id="GO:0016020">
    <property type="term" value="C:membrane"/>
    <property type="evidence" value="ECO:0007669"/>
    <property type="project" value="UniProtKB-SubCell"/>
</dbReference>
<evidence type="ECO:0000313" key="10">
    <source>
        <dbReference type="EMBL" id="APA14801.1"/>
    </source>
</evidence>
<proteinExistence type="inferred from homology"/>
<comment type="subcellular location">
    <subcellularLocation>
        <location evidence="1">Membrane</location>
        <topology evidence="1">Multi-pass membrane protein</topology>
    </subcellularLocation>
</comment>
<evidence type="ECO:0000256" key="5">
    <source>
        <dbReference type="ARBA" id="ARBA00022989"/>
    </source>
</evidence>
<evidence type="ECO:0000256" key="7">
    <source>
        <dbReference type="SAM" id="MobiDB-lite"/>
    </source>
</evidence>
<dbReference type="AlphaFoldDB" id="A0A1D9QIU0"/>
<evidence type="ECO:0000313" key="11">
    <source>
        <dbReference type="Proteomes" id="UP000177798"/>
    </source>
</evidence>
<dbReference type="FunFam" id="1.20.1540.10:FF:000012">
    <property type="entry name" value="Rhomboid family protein"/>
    <property type="match status" value="1"/>
</dbReference>
<keyword evidence="3 8" id="KW-0812">Transmembrane</keyword>
<dbReference type="Gene3D" id="1.20.1540.10">
    <property type="entry name" value="Rhomboid-like"/>
    <property type="match status" value="1"/>
</dbReference>
<feature type="transmembrane region" description="Helical" evidence="8">
    <location>
        <begin position="471"/>
        <end position="491"/>
    </location>
</feature>
<dbReference type="InterPro" id="IPR050925">
    <property type="entry name" value="Rhomboid_protease_S54"/>
</dbReference>
<evidence type="ECO:0000256" key="6">
    <source>
        <dbReference type="ARBA" id="ARBA00023136"/>
    </source>
</evidence>
<name>A0A1D9QIU0_SCLS1</name>
<dbReference type="Proteomes" id="UP000177798">
    <property type="component" value="Chromosome 13"/>
</dbReference>
<keyword evidence="6 8" id="KW-0472">Membrane</keyword>
<evidence type="ECO:0000256" key="3">
    <source>
        <dbReference type="ARBA" id="ARBA00022692"/>
    </source>
</evidence>
<dbReference type="KEGG" id="ssl:SS1G_06824"/>
<evidence type="ECO:0000259" key="9">
    <source>
        <dbReference type="Pfam" id="PF01694"/>
    </source>
</evidence>
<evidence type="ECO:0000256" key="4">
    <source>
        <dbReference type="ARBA" id="ARBA00022801"/>
    </source>
</evidence>
<dbReference type="OMA" id="PAWRMLN"/>
<dbReference type="VEuPathDB" id="FungiDB:sscle_13g095710"/>
<reference evidence="11" key="1">
    <citation type="journal article" date="2017" name="Genome Biol. Evol.">
        <title>The complete genome sequence of the phytopathogenic fungus Sclerotinia sclerotiorum reveals insights into the genome architecture of broad host range pathogens.</title>
        <authorList>
            <person name="Derbyshire M."/>
            <person name="Denton-Giles M."/>
            <person name="Hegedus D."/>
            <person name="Seifbarghy S."/>
            <person name="Rollins J."/>
            <person name="van Kan J."/>
            <person name="Seidl M.F."/>
            <person name="Faino L."/>
            <person name="Mbengue M."/>
            <person name="Navaud O."/>
            <person name="Raffaele S."/>
            <person name="Hammond-Kosack K."/>
            <person name="Heard S."/>
            <person name="Oliver R."/>
        </authorList>
    </citation>
    <scope>NUCLEOTIDE SEQUENCE [LARGE SCALE GENOMIC DNA]</scope>
    <source>
        <strain evidence="11">ATCC 18683 / 1980 / Ss-1</strain>
    </source>
</reference>
<dbReference type="RefSeq" id="XP_001592583.1">
    <property type="nucleotide sequence ID" value="XM_001592533.1"/>
</dbReference>
<evidence type="ECO:0000256" key="2">
    <source>
        <dbReference type="ARBA" id="ARBA00009045"/>
    </source>
</evidence>
<feature type="region of interest" description="Disordered" evidence="7">
    <location>
        <begin position="82"/>
        <end position="111"/>
    </location>
</feature>
<feature type="region of interest" description="Disordered" evidence="7">
    <location>
        <begin position="288"/>
        <end position="317"/>
    </location>
</feature>
<feature type="transmembrane region" description="Helical" evidence="8">
    <location>
        <begin position="388"/>
        <end position="409"/>
    </location>
</feature>
<protein>
    <recommendedName>
        <fullName evidence="9">Peptidase S54 rhomboid domain-containing protein</fullName>
    </recommendedName>
</protein>
<dbReference type="PANTHER" id="PTHR43731">
    <property type="entry name" value="RHOMBOID PROTEASE"/>
    <property type="match status" value="1"/>
</dbReference>
<dbReference type="SUPFAM" id="SSF144091">
    <property type="entry name" value="Rhomboid-like"/>
    <property type="match status" value="1"/>
</dbReference>
<dbReference type="EMBL" id="CP017826">
    <property type="protein sequence ID" value="APA14801.1"/>
    <property type="molecule type" value="Genomic_DNA"/>
</dbReference>
<evidence type="ECO:0000256" key="1">
    <source>
        <dbReference type="ARBA" id="ARBA00004141"/>
    </source>
</evidence>
<dbReference type="GO" id="GO:0016485">
    <property type="term" value="P:protein processing"/>
    <property type="evidence" value="ECO:0007669"/>
    <property type="project" value="UniProtKB-ARBA"/>
</dbReference>
<feature type="transmembrane region" description="Helical" evidence="8">
    <location>
        <begin position="354"/>
        <end position="376"/>
    </location>
</feature>
<accession>A0A1D9QIU0</accession>
<feature type="domain" description="Peptidase S54 rhomboid" evidence="9">
    <location>
        <begin position="434"/>
        <end position="574"/>
    </location>
</feature>
<dbReference type="InterPro" id="IPR035952">
    <property type="entry name" value="Rhomboid-like_sf"/>
</dbReference>
<comment type="similarity">
    <text evidence="2">Belongs to the peptidase S54 family.</text>
</comment>
<feature type="transmembrane region" description="Helical" evidence="8">
    <location>
        <begin position="531"/>
        <end position="548"/>
    </location>
</feature>